<dbReference type="Proteomes" id="UP000747399">
    <property type="component" value="Unassembled WGS sequence"/>
</dbReference>
<feature type="region of interest" description="Disordered" evidence="1">
    <location>
        <begin position="193"/>
        <end position="212"/>
    </location>
</feature>
<dbReference type="SUPFAM" id="SSF48371">
    <property type="entry name" value="ARM repeat"/>
    <property type="match status" value="1"/>
</dbReference>
<protein>
    <recommendedName>
        <fullName evidence="4">TOG domain-containing protein</fullName>
    </recommendedName>
</protein>
<dbReference type="Gene3D" id="1.25.10.10">
    <property type="entry name" value="Leucine-rich Repeat Variant"/>
    <property type="match status" value="1"/>
</dbReference>
<sequence length="816" mass="86281">MALDTPPLAEVMGLLGDPKHLQREKGLHGLTEILQGGLGAEEQIAVEAGILGLLAQQSWEKKLGGLMGAKAYVNLAQPEEPLLEQLRLAAMGLLEDGEVRVRMAVGDCLKSLTRRQGISVVEASLPDVLRSISRNFDRSEEPGDEAAEGPDGQRLRTAPMEDFATESPAQPGSPLERPSSPLMAAAAAEAEVEAAAGKGTSPAAEGKLGAQVQEATEAAAAVENGGSSGAGEKGLASSRGPAGNGSGGSLVSMLLQSSYRKVRPGRGEMRHGTEGWKCLETSMKALQALVEGCGPAVGPLLDEPLRELLYKALHHPNRFVRETGHLTMCTVCAALRGPRLAAIAGQVAERLADGMGDNWSQVRYAACVSTRSLLEWLEGAEEREALMPVLLPPMCLNRYYVAEGVRLYAQETWLRVMGEGGRAAVARHIGSVVTHYTLQARANNHAVREAACACIAELMEKVDRTAVGPHVPALFRSLVVCFKDMSWPVRDAACIAAGRAVLAYPEEMRPLAGEMLGLWLAHLAENIPTVRANSAVALAKALRAYGEEVLPALLAALDDMLLRAHEQAAESSKYSGLSNETKFGVAARKARDNDPQVHSDQEMFSCGSLMARFSTSYLIKSDGCMDHGFSRDKEPWEVSDGAVHLLREVAVVRPQAITEKHFEALVELGSLSTFQHAYNLHETVWGCLRTIGEAVGKPRFKRHLRQLLVPLLADCRCGHQLAEAAAQLCVEQLRAWVGPGIFAGYLPEGVDASLVGNHAAGQPGSGGGGPGGPMRRPPVLGGLLGAFAAPGVGPTPAGTVTTQGAAAAVACSQGAL</sequence>
<feature type="region of interest" description="Disordered" evidence="1">
    <location>
        <begin position="218"/>
        <end position="249"/>
    </location>
</feature>
<evidence type="ECO:0000313" key="3">
    <source>
        <dbReference type="Proteomes" id="UP000747399"/>
    </source>
</evidence>
<evidence type="ECO:0000256" key="1">
    <source>
        <dbReference type="SAM" id="MobiDB-lite"/>
    </source>
</evidence>
<dbReference type="InterPro" id="IPR016024">
    <property type="entry name" value="ARM-type_fold"/>
</dbReference>
<name>A0A8J4BKI2_9CHLO</name>
<dbReference type="EMBL" id="BNCO01000055">
    <property type="protein sequence ID" value="GIL63111.1"/>
    <property type="molecule type" value="Genomic_DNA"/>
</dbReference>
<dbReference type="FunFam" id="1.25.10.10:FF:001497">
    <property type="entry name" value="Predicted protein"/>
    <property type="match status" value="1"/>
</dbReference>
<keyword evidence="3" id="KW-1185">Reference proteome</keyword>
<proteinExistence type="predicted"/>
<accession>A0A8J4BKI2</accession>
<reference evidence="2" key="1">
    <citation type="journal article" date="2021" name="Proc. Natl. Acad. Sci. U.S.A.">
        <title>Three genomes in the algal genus Volvox reveal the fate of a haploid sex-determining region after a transition to homothallism.</title>
        <authorList>
            <person name="Yamamoto K."/>
            <person name="Hamaji T."/>
            <person name="Kawai-Toyooka H."/>
            <person name="Matsuzaki R."/>
            <person name="Takahashi F."/>
            <person name="Nishimura Y."/>
            <person name="Kawachi M."/>
            <person name="Noguchi H."/>
            <person name="Minakuchi Y."/>
            <person name="Umen J.G."/>
            <person name="Toyoda A."/>
            <person name="Nozaki H."/>
        </authorList>
    </citation>
    <scope>NUCLEOTIDE SEQUENCE</scope>
    <source>
        <strain evidence="2">NIES-3780</strain>
    </source>
</reference>
<dbReference type="AlphaFoldDB" id="A0A8J4BKI2"/>
<feature type="region of interest" description="Disordered" evidence="1">
    <location>
        <begin position="134"/>
        <end position="188"/>
    </location>
</feature>
<gene>
    <name evidence="2" type="ORF">Vafri_17237</name>
</gene>
<organism evidence="2 3">
    <name type="scientific">Volvox africanus</name>
    <dbReference type="NCBI Taxonomy" id="51714"/>
    <lineage>
        <taxon>Eukaryota</taxon>
        <taxon>Viridiplantae</taxon>
        <taxon>Chlorophyta</taxon>
        <taxon>core chlorophytes</taxon>
        <taxon>Chlorophyceae</taxon>
        <taxon>CS clade</taxon>
        <taxon>Chlamydomonadales</taxon>
        <taxon>Volvocaceae</taxon>
        <taxon>Volvox</taxon>
    </lineage>
</organism>
<evidence type="ECO:0008006" key="4">
    <source>
        <dbReference type="Google" id="ProtNLM"/>
    </source>
</evidence>
<evidence type="ECO:0000313" key="2">
    <source>
        <dbReference type="EMBL" id="GIL63111.1"/>
    </source>
</evidence>
<dbReference type="InterPro" id="IPR011989">
    <property type="entry name" value="ARM-like"/>
</dbReference>
<comment type="caution">
    <text evidence="2">The sequence shown here is derived from an EMBL/GenBank/DDBJ whole genome shotgun (WGS) entry which is preliminary data.</text>
</comment>